<dbReference type="InterPro" id="IPR001753">
    <property type="entry name" value="Enoyl-CoA_hydra/iso"/>
</dbReference>
<reference evidence="4 5" key="1">
    <citation type="submission" date="2019-04" db="EMBL/GenBank/DDBJ databases">
        <title>High contiguity whole genome sequence and gene annotation resource for two Venturia nashicola isolates.</title>
        <authorList>
            <person name="Prokchorchik M."/>
            <person name="Won K."/>
            <person name="Lee Y."/>
            <person name="Choi E.D."/>
            <person name="Segonzac C."/>
            <person name="Sohn K.H."/>
        </authorList>
    </citation>
    <scope>NUCLEOTIDE SEQUENCE [LARGE SCALE GENOMIC DNA]</scope>
    <source>
        <strain evidence="4 5">PRI2</strain>
    </source>
</reference>
<sequence>MAPTPTLAVPESYNALPLTCIKAQHHPASSPSVTPIIIVTLYRPKAYNAFNFEMQKEMELVMTLCDIDDRVKAVIVTGHGKMYCAGADMGGDKPAFQRDTSVRVPDQRDGGGQMTHSIYRCRKPVIGAIQGSAVGIGITMTLPMTIRISCKTAKIGFVFARRGLVMEAMSSFFLPRLIGYAKALHVASTGAVYAPDDKLLEGLFSEVLDKPEQVLPRAIQIAEDIAANCSTVSLMLIKELIWRNPGSAESTHLLDSKIMWELYGSADSAEGVKSFMEKRAVKFTDSVINDAPGTYPWWDQINTVPRTVPEPKSSKL</sequence>
<evidence type="ECO:0000256" key="3">
    <source>
        <dbReference type="ARBA" id="ARBA00023026"/>
    </source>
</evidence>
<protein>
    <submittedName>
        <fullName evidence="4">3-hydroxypropionyl-coenzyme A dehydratase</fullName>
    </submittedName>
</protein>
<dbReference type="STRING" id="86259.A0A4Z1PJQ5"/>
<comment type="pathway">
    <text evidence="1">Mycotoxin biosynthesis.</text>
</comment>
<accession>A0A4Z1PJQ5</accession>
<evidence type="ECO:0000256" key="1">
    <source>
        <dbReference type="ARBA" id="ARBA00004685"/>
    </source>
</evidence>
<dbReference type="PANTHER" id="PTHR43684">
    <property type="match status" value="1"/>
</dbReference>
<organism evidence="4 5">
    <name type="scientific">Venturia nashicola</name>
    <dbReference type="NCBI Taxonomy" id="86259"/>
    <lineage>
        <taxon>Eukaryota</taxon>
        <taxon>Fungi</taxon>
        <taxon>Dikarya</taxon>
        <taxon>Ascomycota</taxon>
        <taxon>Pezizomycotina</taxon>
        <taxon>Dothideomycetes</taxon>
        <taxon>Pleosporomycetidae</taxon>
        <taxon>Venturiales</taxon>
        <taxon>Venturiaceae</taxon>
        <taxon>Venturia</taxon>
    </lineage>
</organism>
<keyword evidence="3" id="KW-0843">Virulence</keyword>
<dbReference type="AlphaFoldDB" id="A0A4Z1PJQ5"/>
<name>A0A4Z1PJQ5_9PEZI</name>
<proteinExistence type="inferred from homology"/>
<comment type="caution">
    <text evidence="4">The sequence shown here is derived from an EMBL/GenBank/DDBJ whole genome shotgun (WGS) entry which is preliminary data.</text>
</comment>
<keyword evidence="5" id="KW-1185">Reference proteome</keyword>
<dbReference type="EMBL" id="SNSC02000006">
    <property type="protein sequence ID" value="TID23610.1"/>
    <property type="molecule type" value="Genomic_DNA"/>
</dbReference>
<evidence type="ECO:0000313" key="4">
    <source>
        <dbReference type="EMBL" id="TID23610.1"/>
    </source>
</evidence>
<dbReference type="InterPro" id="IPR051053">
    <property type="entry name" value="ECH/Chromodomain_protein"/>
</dbReference>
<dbReference type="InterPro" id="IPR029045">
    <property type="entry name" value="ClpP/crotonase-like_dom_sf"/>
</dbReference>
<dbReference type="Gene3D" id="3.90.226.10">
    <property type="entry name" value="2-enoyl-CoA Hydratase, Chain A, domain 1"/>
    <property type="match status" value="1"/>
</dbReference>
<dbReference type="PANTHER" id="PTHR43684:SF4">
    <property type="entry name" value="ENOYL-COA HYDRATASE_ISOMERASE FAMILY PROTEIN (AFU_ORTHOLOGUE AFUA_1G01890)"/>
    <property type="match status" value="1"/>
</dbReference>
<dbReference type="SUPFAM" id="SSF52096">
    <property type="entry name" value="ClpP/crotonase"/>
    <property type="match status" value="1"/>
</dbReference>
<evidence type="ECO:0000256" key="2">
    <source>
        <dbReference type="ARBA" id="ARBA00005254"/>
    </source>
</evidence>
<dbReference type="CDD" id="cd06558">
    <property type="entry name" value="crotonase-like"/>
    <property type="match status" value="1"/>
</dbReference>
<comment type="similarity">
    <text evidence="2">Belongs to the enoyl-CoA hydratase/isomerase family.</text>
</comment>
<dbReference type="Pfam" id="PF00378">
    <property type="entry name" value="ECH_1"/>
    <property type="match status" value="1"/>
</dbReference>
<dbReference type="Proteomes" id="UP000298493">
    <property type="component" value="Unassembled WGS sequence"/>
</dbReference>
<gene>
    <name evidence="4" type="ORF">E6O75_ATG03246</name>
</gene>
<evidence type="ECO:0000313" key="5">
    <source>
        <dbReference type="Proteomes" id="UP000298493"/>
    </source>
</evidence>